<name>A0A2P2QNQ5_RHIMU</name>
<organism evidence="1">
    <name type="scientific">Rhizophora mucronata</name>
    <name type="common">Asiatic mangrove</name>
    <dbReference type="NCBI Taxonomy" id="61149"/>
    <lineage>
        <taxon>Eukaryota</taxon>
        <taxon>Viridiplantae</taxon>
        <taxon>Streptophyta</taxon>
        <taxon>Embryophyta</taxon>
        <taxon>Tracheophyta</taxon>
        <taxon>Spermatophyta</taxon>
        <taxon>Magnoliopsida</taxon>
        <taxon>eudicotyledons</taxon>
        <taxon>Gunneridae</taxon>
        <taxon>Pentapetalae</taxon>
        <taxon>rosids</taxon>
        <taxon>fabids</taxon>
        <taxon>Malpighiales</taxon>
        <taxon>Rhizophoraceae</taxon>
        <taxon>Rhizophora</taxon>
    </lineage>
</organism>
<protein>
    <submittedName>
        <fullName evidence="1">Uncharacterized protein</fullName>
    </submittedName>
</protein>
<proteinExistence type="predicted"/>
<dbReference type="AlphaFoldDB" id="A0A2P2QNQ5"/>
<evidence type="ECO:0000313" key="1">
    <source>
        <dbReference type="EMBL" id="MBX68555.1"/>
    </source>
</evidence>
<dbReference type="EMBL" id="GGEC01088071">
    <property type="protein sequence ID" value="MBX68555.1"/>
    <property type="molecule type" value="Transcribed_RNA"/>
</dbReference>
<reference evidence="1" key="1">
    <citation type="submission" date="2018-02" db="EMBL/GenBank/DDBJ databases">
        <title>Rhizophora mucronata_Transcriptome.</title>
        <authorList>
            <person name="Meera S.P."/>
            <person name="Sreeshan A."/>
            <person name="Augustine A."/>
        </authorList>
    </citation>
    <scope>NUCLEOTIDE SEQUENCE</scope>
    <source>
        <tissue evidence="1">Leaf</tissue>
    </source>
</reference>
<sequence>MAIEKLDLPGWAVARKVAMVWPKPNIKITSLKFDFKMDLSSS</sequence>
<accession>A0A2P2QNQ5</accession>